<proteinExistence type="inferred from homology"/>
<dbReference type="Gene3D" id="3.30.420.40">
    <property type="match status" value="2"/>
</dbReference>
<dbReference type="AlphaFoldDB" id="A0A1I6DDL2"/>
<protein>
    <submittedName>
        <fullName evidence="2">Glucokinase</fullName>
    </submittedName>
</protein>
<evidence type="ECO:0000256" key="1">
    <source>
        <dbReference type="ARBA" id="ARBA00006479"/>
    </source>
</evidence>
<gene>
    <name evidence="2" type="ORF">SAMN05660706_10936</name>
</gene>
<dbReference type="InterPro" id="IPR000600">
    <property type="entry name" value="ROK"/>
</dbReference>
<evidence type="ECO:0000313" key="2">
    <source>
        <dbReference type="EMBL" id="SFR03478.1"/>
    </source>
</evidence>
<accession>A0A1I6DDL2</accession>
<sequence length="329" mass="32999">MIGMQDLVAGVDLGGTKILTVLADREGKLLARVKVPTEAALGQGHVIDKIVESVQTALREAGAPADSVRAVGMGAPGPLDPSRGWLHFAPNLGWRDVHLGEMLGSRLGLPVYLDNDANLAALGEYVYGAGRDTGDMVYITVSTGVGGGLILGGRIYHGAGGGAGEIGHITVAADGPPCGCGNTGCLEAVASGTALARRAAALVEDGRGAGILAAAGGDTGRVTARTVVQAALAGDPEALVIVRDAGRYLGIALAGLVNLLNPAAVVLGGGVIQGDAPLWEAMLEEVHRRSLESSRQAVRIVRAGLGGDAGVMGAVALAIERAGGELGRP</sequence>
<dbReference type="STRING" id="39060.SAMN05660706_10936"/>
<reference evidence="3" key="1">
    <citation type="submission" date="2016-10" db="EMBL/GenBank/DDBJ databases">
        <authorList>
            <person name="Varghese N."/>
            <person name="Submissions S."/>
        </authorList>
    </citation>
    <scope>NUCLEOTIDE SEQUENCE [LARGE SCALE GENOMIC DNA]</scope>
    <source>
        <strain evidence="3">DSM 3669</strain>
    </source>
</reference>
<dbReference type="PANTHER" id="PTHR18964:SF173">
    <property type="entry name" value="GLUCOKINASE"/>
    <property type="match status" value="1"/>
</dbReference>
<dbReference type="Pfam" id="PF00480">
    <property type="entry name" value="ROK"/>
    <property type="match status" value="1"/>
</dbReference>
<dbReference type="InterPro" id="IPR043129">
    <property type="entry name" value="ATPase_NBD"/>
</dbReference>
<dbReference type="PROSITE" id="PS01125">
    <property type="entry name" value="ROK"/>
    <property type="match status" value="1"/>
</dbReference>
<dbReference type="PANTHER" id="PTHR18964">
    <property type="entry name" value="ROK (REPRESSOR, ORF, KINASE) FAMILY"/>
    <property type="match status" value="1"/>
</dbReference>
<dbReference type="Proteomes" id="UP000199584">
    <property type="component" value="Unassembled WGS sequence"/>
</dbReference>
<dbReference type="SUPFAM" id="SSF53067">
    <property type="entry name" value="Actin-like ATPase domain"/>
    <property type="match status" value="1"/>
</dbReference>
<comment type="similarity">
    <text evidence="1">Belongs to the ROK (NagC/XylR) family.</text>
</comment>
<evidence type="ECO:0000313" key="3">
    <source>
        <dbReference type="Proteomes" id="UP000199584"/>
    </source>
</evidence>
<dbReference type="EMBL" id="FOYM01000009">
    <property type="protein sequence ID" value="SFR03478.1"/>
    <property type="molecule type" value="Genomic_DNA"/>
</dbReference>
<keyword evidence="2" id="KW-0418">Kinase</keyword>
<dbReference type="InterPro" id="IPR049874">
    <property type="entry name" value="ROK_cs"/>
</dbReference>
<name>A0A1I6DDL2_9FIRM</name>
<keyword evidence="3" id="KW-1185">Reference proteome</keyword>
<dbReference type="GO" id="GO:0016301">
    <property type="term" value="F:kinase activity"/>
    <property type="evidence" value="ECO:0007669"/>
    <property type="project" value="UniProtKB-KW"/>
</dbReference>
<organism evidence="2 3">
    <name type="scientific">Desulfoscipio geothermicus DSM 3669</name>
    <dbReference type="NCBI Taxonomy" id="1121426"/>
    <lineage>
        <taxon>Bacteria</taxon>
        <taxon>Bacillati</taxon>
        <taxon>Bacillota</taxon>
        <taxon>Clostridia</taxon>
        <taxon>Eubacteriales</taxon>
        <taxon>Desulfallaceae</taxon>
        <taxon>Desulfoscipio</taxon>
    </lineage>
</organism>
<keyword evidence="2" id="KW-0808">Transferase</keyword>